<accession>A0AAW9FJE9</accession>
<reference evidence="1" key="1">
    <citation type="journal article" date="2023" name="Phytobiomes J">
        <title>Deciphering the key players within the bacterial microbiota associated with aerial crown gall tumors on rhododendron: Insights into the gallobiome.</title>
        <authorList>
            <person name="Kuzmanovic N."/>
            <person name="Nesme J."/>
            <person name="Wolf J."/>
            <person name="Neumann-Schaal M."/>
            <person name="Petersen J."/>
            <person name="Fernandez-Gnecco G."/>
            <person name="Sproeer C."/>
            <person name="Bunk B."/>
            <person name="Overmann J."/>
            <person name="Sorensen S.J."/>
            <person name="Idczak E."/>
            <person name="Smalla K."/>
        </authorList>
    </citation>
    <scope>NUCLEOTIDE SEQUENCE</scope>
    <source>
        <strain evidence="1">Rho-11.1</strain>
    </source>
</reference>
<evidence type="ECO:0000313" key="1">
    <source>
        <dbReference type="EMBL" id="MDX8305610.1"/>
    </source>
</evidence>
<proteinExistence type="predicted"/>
<dbReference type="RefSeq" id="WP_320203726.1">
    <property type="nucleotide sequence ID" value="NZ_CP192781.1"/>
</dbReference>
<gene>
    <name evidence="1" type="ORF">RMR22_25560</name>
</gene>
<dbReference type="AlphaFoldDB" id="A0AAW9FJE9"/>
<sequence length="49" mass="5142">MREVFTGFTVTCAILAICMGAGQADMRGEAFTLAILAGVCAIVREAHQP</sequence>
<name>A0AAW9FJE9_9HYPH</name>
<dbReference type="EMBL" id="JAVRAF010000023">
    <property type="protein sequence ID" value="MDX8305610.1"/>
    <property type="molecule type" value="Genomic_DNA"/>
</dbReference>
<organism evidence="1">
    <name type="scientific">Agrobacterium rosae</name>
    <dbReference type="NCBI Taxonomy" id="1972867"/>
    <lineage>
        <taxon>Bacteria</taxon>
        <taxon>Pseudomonadati</taxon>
        <taxon>Pseudomonadota</taxon>
        <taxon>Alphaproteobacteria</taxon>
        <taxon>Hyphomicrobiales</taxon>
        <taxon>Rhizobiaceae</taxon>
        <taxon>Rhizobium/Agrobacterium group</taxon>
        <taxon>Agrobacterium</taxon>
    </lineage>
</organism>
<comment type="caution">
    <text evidence="1">The sequence shown here is derived from an EMBL/GenBank/DDBJ whole genome shotgun (WGS) entry which is preliminary data.</text>
</comment>
<protein>
    <submittedName>
        <fullName evidence="1">Uncharacterized protein</fullName>
    </submittedName>
</protein>